<sequence>MIEEAKSFKKNNQQTLLHSLFFIINIREQLHKPRRNTPLQQFNAITAPSYSVCINEEAHGYFRGARGLRQRDPMSPYLFVLAMELLRGIVQQMISTDPSFRFHWKCAELGLFQLGFADDLLLFCAADDHSIGLFQRGLDLFASLSGLYVNPTKSQLILSKAAHTERMQLLTAPWFQEGILPVCYLGLPLISSRLSLAACRPLLQKIDDRIHGWEGTSLSFAARVQLIKSVLMAINTYWVMAFVLSKGVIEEIERTFVPFYGKAQRVLGILKSLGHVSVHQLRKGVLEFAICLH</sequence>
<dbReference type="PANTHER" id="PTHR33116">
    <property type="entry name" value="REVERSE TRANSCRIPTASE ZINC-BINDING DOMAIN-CONTAINING PROTEIN-RELATED-RELATED"/>
    <property type="match status" value="1"/>
</dbReference>
<evidence type="ECO:0000313" key="2">
    <source>
        <dbReference type="EMBL" id="KAL0398415.1"/>
    </source>
</evidence>
<protein>
    <recommendedName>
        <fullName evidence="1">Reverse transcriptase domain-containing protein</fullName>
    </recommendedName>
</protein>
<dbReference type="AlphaFoldDB" id="A0AAW2T1Z4"/>
<evidence type="ECO:0000259" key="1">
    <source>
        <dbReference type="PROSITE" id="PS50878"/>
    </source>
</evidence>
<gene>
    <name evidence="2" type="ORF">Sradi_2184800</name>
</gene>
<dbReference type="Pfam" id="PF00078">
    <property type="entry name" value="RVT_1"/>
    <property type="match status" value="1"/>
</dbReference>
<organism evidence="2">
    <name type="scientific">Sesamum radiatum</name>
    <name type="common">Black benniseed</name>
    <dbReference type="NCBI Taxonomy" id="300843"/>
    <lineage>
        <taxon>Eukaryota</taxon>
        <taxon>Viridiplantae</taxon>
        <taxon>Streptophyta</taxon>
        <taxon>Embryophyta</taxon>
        <taxon>Tracheophyta</taxon>
        <taxon>Spermatophyta</taxon>
        <taxon>Magnoliopsida</taxon>
        <taxon>eudicotyledons</taxon>
        <taxon>Gunneridae</taxon>
        <taxon>Pentapetalae</taxon>
        <taxon>asterids</taxon>
        <taxon>lamiids</taxon>
        <taxon>Lamiales</taxon>
        <taxon>Pedaliaceae</taxon>
        <taxon>Sesamum</taxon>
    </lineage>
</organism>
<dbReference type="InterPro" id="IPR000477">
    <property type="entry name" value="RT_dom"/>
</dbReference>
<accession>A0AAW2T1Z4</accession>
<name>A0AAW2T1Z4_SESRA</name>
<comment type="caution">
    <text evidence="2">The sequence shown here is derived from an EMBL/GenBank/DDBJ whole genome shotgun (WGS) entry which is preliminary data.</text>
</comment>
<dbReference type="EMBL" id="JACGWJ010000009">
    <property type="protein sequence ID" value="KAL0398415.1"/>
    <property type="molecule type" value="Genomic_DNA"/>
</dbReference>
<dbReference type="PANTHER" id="PTHR33116:SF76">
    <property type="entry name" value="DUF4283 DOMAIN-CONTAINING PROTEIN"/>
    <property type="match status" value="1"/>
</dbReference>
<feature type="domain" description="Reverse transcriptase" evidence="1">
    <location>
        <begin position="1"/>
        <end position="189"/>
    </location>
</feature>
<reference evidence="2" key="2">
    <citation type="journal article" date="2024" name="Plant">
        <title>Genomic evolution and insights into agronomic trait innovations of Sesamum species.</title>
        <authorList>
            <person name="Miao H."/>
            <person name="Wang L."/>
            <person name="Qu L."/>
            <person name="Liu H."/>
            <person name="Sun Y."/>
            <person name="Le M."/>
            <person name="Wang Q."/>
            <person name="Wei S."/>
            <person name="Zheng Y."/>
            <person name="Lin W."/>
            <person name="Duan Y."/>
            <person name="Cao H."/>
            <person name="Xiong S."/>
            <person name="Wang X."/>
            <person name="Wei L."/>
            <person name="Li C."/>
            <person name="Ma Q."/>
            <person name="Ju M."/>
            <person name="Zhao R."/>
            <person name="Li G."/>
            <person name="Mu C."/>
            <person name="Tian Q."/>
            <person name="Mei H."/>
            <person name="Zhang T."/>
            <person name="Gao T."/>
            <person name="Zhang H."/>
        </authorList>
    </citation>
    <scope>NUCLEOTIDE SEQUENCE</scope>
    <source>
        <strain evidence="2">G02</strain>
    </source>
</reference>
<proteinExistence type="predicted"/>
<reference evidence="2" key="1">
    <citation type="submission" date="2020-06" db="EMBL/GenBank/DDBJ databases">
        <authorList>
            <person name="Li T."/>
            <person name="Hu X."/>
            <person name="Zhang T."/>
            <person name="Song X."/>
            <person name="Zhang H."/>
            <person name="Dai N."/>
            <person name="Sheng W."/>
            <person name="Hou X."/>
            <person name="Wei L."/>
        </authorList>
    </citation>
    <scope>NUCLEOTIDE SEQUENCE</scope>
    <source>
        <strain evidence="2">G02</strain>
        <tissue evidence="2">Leaf</tissue>
    </source>
</reference>
<dbReference type="PROSITE" id="PS50878">
    <property type="entry name" value="RT_POL"/>
    <property type="match status" value="1"/>
</dbReference>